<keyword evidence="7" id="KW-1185">Reference proteome</keyword>
<evidence type="ECO:0000256" key="1">
    <source>
        <dbReference type="ARBA" id="ARBA00004496"/>
    </source>
</evidence>
<comment type="subcellular location">
    <subcellularLocation>
        <location evidence="1">Cytoplasm</location>
    </subcellularLocation>
</comment>
<dbReference type="OrthoDB" id="2190947at2759"/>
<organism evidence="6 7">
    <name type="scientific">Theileria equi strain WA</name>
    <dbReference type="NCBI Taxonomy" id="1537102"/>
    <lineage>
        <taxon>Eukaryota</taxon>
        <taxon>Sar</taxon>
        <taxon>Alveolata</taxon>
        <taxon>Apicomplexa</taxon>
        <taxon>Aconoidasida</taxon>
        <taxon>Piroplasmida</taxon>
        <taxon>Theileriidae</taxon>
        <taxon>Theileria</taxon>
    </lineage>
</organism>
<dbReference type="AlphaFoldDB" id="L0B011"/>
<keyword evidence="3" id="KW-0733">Signal recognition particle</keyword>
<keyword evidence="2" id="KW-0963">Cytoplasm</keyword>
<evidence type="ECO:0000256" key="2">
    <source>
        <dbReference type="ARBA" id="ARBA00022490"/>
    </source>
</evidence>
<dbReference type="Pfam" id="PF01922">
    <property type="entry name" value="SRP19"/>
    <property type="match status" value="1"/>
</dbReference>
<dbReference type="GO" id="GO:0005786">
    <property type="term" value="C:signal recognition particle, endoplasmic reticulum targeting"/>
    <property type="evidence" value="ECO:0007669"/>
    <property type="project" value="UniProtKB-KW"/>
</dbReference>
<evidence type="ECO:0000256" key="3">
    <source>
        <dbReference type="ARBA" id="ARBA00023135"/>
    </source>
</evidence>
<dbReference type="GO" id="GO:0008312">
    <property type="term" value="F:7S RNA binding"/>
    <property type="evidence" value="ECO:0007669"/>
    <property type="project" value="InterPro"/>
</dbReference>
<dbReference type="InterPro" id="IPR002778">
    <property type="entry name" value="Signal_recog_particle_SRP19"/>
</dbReference>
<evidence type="ECO:0000256" key="4">
    <source>
        <dbReference type="ARBA" id="ARBA00023274"/>
    </source>
</evidence>
<dbReference type="Gene3D" id="3.30.56.30">
    <property type="entry name" value="Signal recognition particle, SRP19-like subunit"/>
    <property type="match status" value="1"/>
</dbReference>
<gene>
    <name evidence="6" type="ORF">BEWA_033120</name>
</gene>
<dbReference type="EMBL" id="CP001669">
    <property type="protein sequence ID" value="AFZ80459.1"/>
    <property type="molecule type" value="Genomic_DNA"/>
</dbReference>
<feature type="compositionally biased region" description="Basic residues" evidence="5">
    <location>
        <begin position="121"/>
        <end position="130"/>
    </location>
</feature>
<dbReference type="eggNOG" id="KOG3198">
    <property type="taxonomic scope" value="Eukaryota"/>
</dbReference>
<evidence type="ECO:0000313" key="6">
    <source>
        <dbReference type="EMBL" id="AFZ80459.1"/>
    </source>
</evidence>
<dbReference type="GeneID" id="15803698"/>
<accession>L0B011</accession>
<dbReference type="KEGG" id="beq:BEWA_033120"/>
<dbReference type="VEuPathDB" id="PiroplasmaDB:BEWA_033120"/>
<dbReference type="GO" id="GO:0006617">
    <property type="term" value="P:SRP-dependent cotranslational protein targeting to membrane, signal sequence recognition"/>
    <property type="evidence" value="ECO:0007669"/>
    <property type="project" value="TreeGrafter"/>
</dbReference>
<evidence type="ECO:0000256" key="5">
    <source>
        <dbReference type="SAM" id="MobiDB-lite"/>
    </source>
</evidence>
<reference evidence="6 7" key="1">
    <citation type="journal article" date="2012" name="BMC Genomics">
        <title>Comparative genomic analysis and phylogenetic position of Theileria equi.</title>
        <authorList>
            <person name="Kappmeyer L.S."/>
            <person name="Thiagarajan M."/>
            <person name="Herndon D.R."/>
            <person name="Ramsay J.D."/>
            <person name="Caler E."/>
            <person name="Djikeng A."/>
            <person name="Gillespie J.J."/>
            <person name="Lau A.O."/>
            <person name="Roalson E.H."/>
            <person name="Silva J.C."/>
            <person name="Silva M.G."/>
            <person name="Suarez C.E."/>
            <person name="Ueti M.W."/>
            <person name="Nene V.M."/>
            <person name="Mealey R.H."/>
            <person name="Knowles D.P."/>
            <person name="Brayton K.A."/>
        </authorList>
    </citation>
    <scope>NUCLEOTIDE SEQUENCE [LARGE SCALE GENOMIC DNA]</scope>
    <source>
        <strain evidence="6 7">WA</strain>
    </source>
</reference>
<name>L0B011_THEEQ</name>
<dbReference type="InterPro" id="IPR022938">
    <property type="entry name" value="SRP19_arc-type"/>
</dbReference>
<dbReference type="RefSeq" id="XP_004830125.1">
    <property type="nucleotide sequence ID" value="XM_004830068.1"/>
</dbReference>
<dbReference type="InterPro" id="IPR036521">
    <property type="entry name" value="SRP19-like_sf"/>
</dbReference>
<proteinExistence type="inferred from homology"/>
<feature type="region of interest" description="Disordered" evidence="5">
    <location>
        <begin position="106"/>
        <end position="130"/>
    </location>
</feature>
<sequence length="130" mass="14630">MAGQSTDIDTSDWTVIYPTYLDKNATTTRGRRVSLSLAVPKPTVEEIKLVCERLNVKHVVEPGKCYPRDWLVPGRVRVLLKDPDSGEKTRSKKQLLNEIASLISQLKTRQQPKETPSTSATKKKAGKKKR</sequence>
<dbReference type="PANTHER" id="PTHR17453">
    <property type="entry name" value="SIGNAL RECOGNITION PARTICLE 19 KD PROTEIN"/>
    <property type="match status" value="1"/>
</dbReference>
<evidence type="ECO:0000313" key="7">
    <source>
        <dbReference type="Proteomes" id="UP000031512"/>
    </source>
</evidence>
<dbReference type="PANTHER" id="PTHR17453:SF0">
    <property type="entry name" value="SIGNAL RECOGNITION PARTICLE 19 KDA PROTEIN"/>
    <property type="match status" value="1"/>
</dbReference>
<protein>
    <submittedName>
        <fullName evidence="6">Signal recognition particle 19 kD protein, putative</fullName>
    </submittedName>
</protein>
<dbReference type="STRING" id="1537102.L0B011"/>
<dbReference type="HAMAP" id="MF_00305">
    <property type="entry name" value="SRP19"/>
    <property type="match status" value="1"/>
</dbReference>
<keyword evidence="4" id="KW-0687">Ribonucleoprotein</keyword>
<dbReference type="Proteomes" id="UP000031512">
    <property type="component" value="Chromosome 1"/>
</dbReference>
<dbReference type="SUPFAM" id="SSF69695">
    <property type="entry name" value="SRP19"/>
    <property type="match status" value="1"/>
</dbReference>